<dbReference type="VEuPathDB" id="CryptoDB:Chro.30210"/>
<dbReference type="AlphaFoldDB" id="A0A0S4TD55"/>
<dbReference type="EMBL" id="LN877949">
    <property type="protein sequence ID" value="CUV05046.1"/>
    <property type="molecule type" value="Genomic_DNA"/>
</dbReference>
<reference evidence="3" key="2">
    <citation type="submission" date="2015-08" db="EMBL/GenBank/DDBJ databases">
        <authorList>
            <person name="Babu N.S."/>
            <person name="Beckwith C.J."/>
            <person name="Beseler K.G."/>
            <person name="Brison A."/>
            <person name="Carone J.V."/>
            <person name="Caskin T.P."/>
            <person name="Diamond M."/>
            <person name="Durham M.E."/>
            <person name="Foxe J.M."/>
            <person name="Go M."/>
            <person name="Henderson B.A."/>
            <person name="Jones I.B."/>
            <person name="McGettigan J.A."/>
            <person name="Micheletti S.J."/>
            <person name="Nasrallah M.E."/>
            <person name="Ortiz D."/>
            <person name="Piller C.R."/>
            <person name="Privatt S.R."/>
            <person name="Schneider S.L."/>
            <person name="Sharp S."/>
            <person name="Smith T.C."/>
            <person name="Stanton J.D."/>
            <person name="Ullery H.E."/>
            <person name="Wilson R.J."/>
            <person name="Serrano M.G."/>
            <person name="Buck G."/>
            <person name="Lee V."/>
            <person name="Wang Y."/>
            <person name="Carvalho R."/>
            <person name="Voegtly L."/>
            <person name="Shi R."/>
            <person name="Duckworth R."/>
            <person name="Johnson A."/>
            <person name="Loviza R."/>
            <person name="Walstead R."/>
            <person name="Shah Z."/>
            <person name="Kiflezghi M."/>
            <person name="Wade K."/>
            <person name="Ball S.L."/>
            <person name="Bradley K.W."/>
            <person name="Asai D.J."/>
            <person name="Bowman C.A."/>
            <person name="Russell D.A."/>
            <person name="Pope W.H."/>
            <person name="Jacobs-Sera D."/>
            <person name="Hendrix R.W."/>
            <person name="Hatfull G.F."/>
        </authorList>
    </citation>
    <scope>NUCLEOTIDE SEQUENCE [LARGE SCALE GENOMIC DNA]</scope>
</reference>
<keyword evidence="2" id="KW-0472">Membrane</keyword>
<evidence type="ECO:0000313" key="5">
    <source>
        <dbReference type="Proteomes" id="UP001429100"/>
    </source>
</evidence>
<gene>
    <name evidence="3" type="ORF">CHUDEA3_1760</name>
    <name evidence="4" type="ORF">GY17_00002698</name>
</gene>
<reference evidence="4 5" key="1">
    <citation type="submission" date="2014-11" db="EMBL/GenBank/DDBJ databases">
        <title>Comparative genomic analysis of Cryptosporidium hominis reveals occurrence of genetic recombination in virulent subtypes.</title>
        <authorList>
            <person name="Guo Y."/>
            <person name="Tang K."/>
            <person name="Frace M."/>
            <person name="Li N."/>
            <person name="Roellig D.M."/>
            <person name="Sammons S."/>
            <person name="Knipe K."/>
            <person name="Rowe L."/>
            <person name="Feng Y."/>
            <person name="Xiao L."/>
        </authorList>
    </citation>
    <scope>NUCLEOTIDE SEQUENCE [LARGE SCALE GENOMIC DNA]</scope>
    <source>
        <strain evidence="4">30976</strain>
    </source>
</reference>
<evidence type="ECO:0000256" key="1">
    <source>
        <dbReference type="SAM" id="MobiDB-lite"/>
    </source>
</evidence>
<organism evidence="3">
    <name type="scientific">Cryptosporidium hominis</name>
    <dbReference type="NCBI Taxonomy" id="237895"/>
    <lineage>
        <taxon>Eukaryota</taxon>
        <taxon>Sar</taxon>
        <taxon>Alveolata</taxon>
        <taxon>Apicomplexa</taxon>
        <taxon>Conoidasida</taxon>
        <taxon>Coccidia</taxon>
        <taxon>Eucoccidiorida</taxon>
        <taxon>Eimeriorina</taxon>
        <taxon>Cryptosporidiidae</taxon>
        <taxon>Cryptosporidium</taxon>
    </lineage>
</organism>
<evidence type="ECO:0000313" key="3">
    <source>
        <dbReference type="EMBL" id="CUV05046.1"/>
    </source>
</evidence>
<accession>A0A0S4TD55</accession>
<protein>
    <submittedName>
        <fullName evidence="3">Uncharacterized protein</fullName>
    </submittedName>
</protein>
<dbReference type="EMBL" id="JTAI01000028">
    <property type="protein sequence ID" value="PPS92823.1"/>
    <property type="molecule type" value="Genomic_DNA"/>
</dbReference>
<feature type="transmembrane region" description="Helical" evidence="2">
    <location>
        <begin position="6"/>
        <end position="26"/>
    </location>
</feature>
<proteinExistence type="predicted"/>
<keyword evidence="2" id="KW-1133">Transmembrane helix</keyword>
<evidence type="ECO:0000313" key="4">
    <source>
        <dbReference type="EMBL" id="PPS92823.1"/>
    </source>
</evidence>
<name>A0A0S4TD55_CRYHO</name>
<evidence type="ECO:0000256" key="2">
    <source>
        <dbReference type="SAM" id="Phobius"/>
    </source>
</evidence>
<feature type="compositionally biased region" description="Basic and acidic residues" evidence="1">
    <location>
        <begin position="268"/>
        <end position="284"/>
    </location>
</feature>
<dbReference type="Proteomes" id="UP000199752">
    <property type="component" value="Chromosome 3"/>
</dbReference>
<feature type="region of interest" description="Disordered" evidence="1">
    <location>
        <begin position="262"/>
        <end position="292"/>
    </location>
</feature>
<keyword evidence="2" id="KW-0812">Transmembrane</keyword>
<dbReference type="Proteomes" id="UP001429100">
    <property type="component" value="Unassembled WGS sequence"/>
</dbReference>
<dbReference type="VEuPathDB" id="CryptoDB:ChTU502y2012_414g0210"/>
<keyword evidence="5" id="KW-1185">Reference proteome</keyword>
<sequence length="292" mass="33135">MASFKYIFTVGFVLISIYLNAFNGAIRNEKIKSIEFSFLNAQGPSYSLREPPSPFKTTIGSVLFAGKPEGVSLEEFLSRFGYNGRKEDLQPACTKEQIKALLRELKRMFGDYYLLLGKNIYFRKLSYTATQNSVEQLDITKYLSSTRPLFTKAESILISLLERLFKCILSRKIKKYSKSSDYEVFSLPYSKSMKAISKSLLKLLKGVESSLKEEYPKCLKTSTGASLVECKALGESLAVCKEHAQHQKEVKDGRYKEEKALRGILKSPHSDNSRRLPSEPKHVQFENVSVDV</sequence>
<dbReference type="VEuPathDB" id="CryptoDB:CHUDEA3_1760"/>
<dbReference type="VEuPathDB" id="CryptoDB:GY17_00002698"/>
<reference evidence="4 5" key="3">
    <citation type="submission" date="2017-10" db="EMBL/GenBank/DDBJ databases">
        <title>Consistent, comparative and evidence-based genome annotation and re-annotation for the closely-related species, Cryptosporidium parvum, C. hominis and C. tyzzeri.</title>
        <authorList>
            <person name="Baptista R.P."/>
            <person name="Li Y."/>
            <person name="Sateriale A."/>
            <person name="Striepen B."/>
            <person name="Kissinger J.C."/>
        </authorList>
    </citation>
    <scope>NUCLEOTIDE SEQUENCE [LARGE SCALE GENOMIC DNA]</scope>
    <source>
        <strain evidence="4">30976</strain>
    </source>
</reference>